<reference evidence="2" key="1">
    <citation type="journal article" date="2019" name="Int. J. Syst. Evol. Microbiol.">
        <title>The Global Catalogue of Microorganisms (GCM) 10K type strain sequencing project: providing services to taxonomists for standard genome sequencing and annotation.</title>
        <authorList>
            <consortium name="The Broad Institute Genomics Platform"/>
            <consortium name="The Broad Institute Genome Sequencing Center for Infectious Disease"/>
            <person name="Wu L."/>
            <person name="Ma J."/>
        </authorList>
    </citation>
    <scope>NUCLEOTIDE SEQUENCE [LARGE SCALE GENOMIC DNA]</scope>
    <source>
        <strain evidence="2">JCM 9918</strain>
    </source>
</reference>
<name>A0ABW1B9W2_9ACTN</name>
<evidence type="ECO:0000313" key="1">
    <source>
        <dbReference type="EMBL" id="MFC5809616.1"/>
    </source>
</evidence>
<organism evidence="1 2">
    <name type="scientific">Streptomyces heilongjiangensis</name>
    <dbReference type="NCBI Taxonomy" id="945052"/>
    <lineage>
        <taxon>Bacteria</taxon>
        <taxon>Bacillati</taxon>
        <taxon>Actinomycetota</taxon>
        <taxon>Actinomycetes</taxon>
        <taxon>Kitasatosporales</taxon>
        <taxon>Streptomycetaceae</taxon>
        <taxon>Streptomyces</taxon>
    </lineage>
</organism>
<dbReference type="RefSeq" id="WP_272172577.1">
    <property type="nucleotide sequence ID" value="NZ_JAQOSL010000058.1"/>
</dbReference>
<dbReference type="Proteomes" id="UP001596112">
    <property type="component" value="Unassembled WGS sequence"/>
</dbReference>
<keyword evidence="2" id="KW-1185">Reference proteome</keyword>
<proteinExistence type="predicted"/>
<comment type="caution">
    <text evidence="1">The sequence shown here is derived from an EMBL/GenBank/DDBJ whole genome shotgun (WGS) entry which is preliminary data.</text>
</comment>
<evidence type="ECO:0000313" key="2">
    <source>
        <dbReference type="Proteomes" id="UP001596112"/>
    </source>
</evidence>
<protein>
    <submittedName>
        <fullName evidence="1">Uncharacterized protein</fullName>
    </submittedName>
</protein>
<dbReference type="EMBL" id="JBHSNZ010000012">
    <property type="protein sequence ID" value="MFC5809616.1"/>
    <property type="molecule type" value="Genomic_DNA"/>
</dbReference>
<gene>
    <name evidence="1" type="ORF">ACFQGO_19220</name>
</gene>
<sequence>MLFVQGTPMTAVVRGSTGEPVILLSGKQSPTDGERSSDDLVRAALAVLDSDELRLFRATIKKLSASSPDFQFVEDGTVLVVYKVAKTI</sequence>
<accession>A0ABW1B9W2</accession>